<dbReference type="Proteomes" id="UP000008142">
    <property type="component" value="Unassembled WGS sequence"/>
</dbReference>
<dbReference type="EMBL" id="DS990640">
    <property type="protein sequence ID" value="EGC47979.1"/>
    <property type="molecule type" value="Genomic_DNA"/>
</dbReference>
<name>F0ULN1_AJEC8</name>
<dbReference type="VEuPathDB" id="FungiDB:I7I53_01593"/>
<dbReference type="OrthoDB" id="10456003at2759"/>
<dbReference type="AlphaFoldDB" id="F0ULN1"/>
<organism evidence="2">
    <name type="scientific">Ajellomyces capsulatus (strain H88)</name>
    <name type="common">Darling's disease fungus</name>
    <name type="synonym">Histoplasma capsulatum</name>
    <dbReference type="NCBI Taxonomy" id="544711"/>
    <lineage>
        <taxon>Eukaryota</taxon>
        <taxon>Fungi</taxon>
        <taxon>Dikarya</taxon>
        <taxon>Ascomycota</taxon>
        <taxon>Pezizomycotina</taxon>
        <taxon>Eurotiomycetes</taxon>
        <taxon>Eurotiomycetidae</taxon>
        <taxon>Onygenales</taxon>
        <taxon>Ajellomycetaceae</taxon>
        <taxon>Histoplasma</taxon>
    </lineage>
</organism>
<accession>F0ULN1</accession>
<dbReference type="HOGENOM" id="CLU_1730892_0_0_1"/>
<evidence type="ECO:0000313" key="1">
    <source>
        <dbReference type="EMBL" id="EGC47979.1"/>
    </source>
</evidence>
<gene>
    <name evidence="1" type="ORF">HCEG_07194</name>
</gene>
<protein>
    <submittedName>
        <fullName evidence="1">Predicted protein</fullName>
    </submittedName>
</protein>
<reference evidence="2" key="1">
    <citation type="submission" date="2008-07" db="EMBL/GenBank/DDBJ databases">
        <title>Annotation of Ajellomyces capsulatus strain H88.</title>
        <authorList>
            <person name="Champion M."/>
            <person name="Cuomo C."/>
            <person name="Ma L.-J."/>
            <person name="Henn M.R."/>
            <person name="Sil A."/>
            <person name="Goldman B."/>
            <person name="Young S.K."/>
            <person name="Kodira C.D."/>
            <person name="Zeng Q."/>
            <person name="Koehrsen M."/>
            <person name="Alvarado L."/>
            <person name="Berlin A."/>
            <person name="Borenstein D."/>
            <person name="Chen Z."/>
            <person name="Engels R."/>
            <person name="Freedman E."/>
            <person name="Gellesch M."/>
            <person name="Goldberg J."/>
            <person name="Griggs A."/>
            <person name="Gujja S."/>
            <person name="Heiman D."/>
            <person name="Hepburn T."/>
            <person name="Howarth C."/>
            <person name="Jen D."/>
            <person name="Larson L."/>
            <person name="Lewis B."/>
            <person name="Mehta T."/>
            <person name="Park D."/>
            <person name="Pearson M."/>
            <person name="Roberts A."/>
            <person name="Saif S."/>
            <person name="Shea T."/>
            <person name="Shenoy N."/>
            <person name="Sisk P."/>
            <person name="Stolte C."/>
            <person name="Sykes S."/>
            <person name="Walk T."/>
            <person name="White J."/>
            <person name="Yandava C."/>
            <person name="Klein B."/>
            <person name="McEwen J.G."/>
            <person name="Puccia R."/>
            <person name="Goldman G.H."/>
            <person name="Felipe M.S."/>
            <person name="Nino-Vega G."/>
            <person name="San-Blas G."/>
            <person name="Taylor J."/>
            <person name="Mendoza L."/>
            <person name="Galagan J."/>
            <person name="Nusbaum C."/>
            <person name="Birren B."/>
        </authorList>
    </citation>
    <scope>NUCLEOTIDE SEQUENCE [LARGE SCALE GENOMIC DNA]</scope>
    <source>
        <strain evidence="2">H88</strain>
    </source>
</reference>
<evidence type="ECO:0000313" key="2">
    <source>
        <dbReference type="Proteomes" id="UP000008142"/>
    </source>
</evidence>
<sequence>MFHPRQPTITNYEVMISTAAPPAAASAASASLPLLARRGLADFKQWIQPLIGSSQGVRLGVTRGLQLTARRLGTTHHHPSPPSQKSPPWGGEGEMCGWACFVSSEYTQCTATVFSTPVSVHSYAFEYIIILSLDRKPHEHHPQPTNQPPFI</sequence>
<proteinExistence type="predicted"/>